<dbReference type="GO" id="GO:0046872">
    <property type="term" value="F:metal ion binding"/>
    <property type="evidence" value="ECO:0007669"/>
    <property type="project" value="UniProtKB-KW"/>
</dbReference>
<reference evidence="13" key="1">
    <citation type="submission" date="2016-10" db="EMBL/GenBank/DDBJ databases">
        <authorList>
            <person name="Varghese N."/>
            <person name="Submissions S."/>
        </authorList>
    </citation>
    <scope>NUCLEOTIDE SEQUENCE [LARGE SCALE GENOMIC DNA]</scope>
    <source>
        <strain evidence="13">CGMCC 4.6609</strain>
    </source>
</reference>
<dbReference type="FunFam" id="3.90.550.10:FF:000023">
    <property type="entry name" value="Glucose-1-phosphate thymidylyltransferase"/>
    <property type="match status" value="1"/>
</dbReference>
<dbReference type="GO" id="GO:0008879">
    <property type="term" value="F:glucose-1-phosphate thymidylyltransferase activity"/>
    <property type="evidence" value="ECO:0007669"/>
    <property type="project" value="UniProtKB-EC"/>
</dbReference>
<evidence type="ECO:0000259" key="11">
    <source>
        <dbReference type="Pfam" id="PF00483"/>
    </source>
</evidence>
<dbReference type="EMBL" id="FNIX01000003">
    <property type="protein sequence ID" value="SDO58942.1"/>
    <property type="molecule type" value="Genomic_DNA"/>
</dbReference>
<organism evidence="12 13">
    <name type="scientific">Lentzea jiangxiensis</name>
    <dbReference type="NCBI Taxonomy" id="641025"/>
    <lineage>
        <taxon>Bacteria</taxon>
        <taxon>Bacillati</taxon>
        <taxon>Actinomycetota</taxon>
        <taxon>Actinomycetes</taxon>
        <taxon>Pseudonocardiales</taxon>
        <taxon>Pseudonocardiaceae</taxon>
        <taxon>Lentzea</taxon>
    </lineage>
</organism>
<keyword evidence="13" id="KW-1185">Reference proteome</keyword>
<keyword evidence="6 10" id="KW-0548">Nucleotidyltransferase</keyword>
<comment type="cofactor">
    <cofactor evidence="1">
        <name>Mg(2+)</name>
        <dbReference type="ChEBI" id="CHEBI:18420"/>
    </cofactor>
</comment>
<keyword evidence="5 10" id="KW-0808">Transferase</keyword>
<gene>
    <name evidence="12" type="ORF">SAMN05421507_10353</name>
</gene>
<evidence type="ECO:0000256" key="2">
    <source>
        <dbReference type="ARBA" id="ARBA00010480"/>
    </source>
</evidence>
<evidence type="ECO:0000256" key="7">
    <source>
        <dbReference type="ARBA" id="ARBA00022723"/>
    </source>
</evidence>
<evidence type="ECO:0000313" key="13">
    <source>
        <dbReference type="Proteomes" id="UP000199691"/>
    </source>
</evidence>
<dbReference type="PANTHER" id="PTHR43532:SF1">
    <property type="entry name" value="GLUCOSE-1-PHOSPHATE THYMIDYLYLTRANSFERASE 1"/>
    <property type="match status" value="1"/>
</dbReference>
<evidence type="ECO:0000256" key="10">
    <source>
        <dbReference type="RuleBase" id="RU003706"/>
    </source>
</evidence>
<comment type="function">
    <text evidence="10">Catalyzes the formation of dTDP-glucose, from dTTP and glucose 1-phosphate, as well as its pyrophosphorolysis.</text>
</comment>
<dbReference type="AlphaFoldDB" id="A0A1H0KT32"/>
<name>A0A1H0KT32_9PSEU</name>
<dbReference type="InterPro" id="IPR029044">
    <property type="entry name" value="Nucleotide-diphossugar_trans"/>
</dbReference>
<evidence type="ECO:0000256" key="1">
    <source>
        <dbReference type="ARBA" id="ARBA00001946"/>
    </source>
</evidence>
<feature type="domain" description="Nucleotidyl transferase" evidence="11">
    <location>
        <begin position="28"/>
        <end position="263"/>
    </location>
</feature>
<keyword evidence="7 10" id="KW-0479">Metal-binding</keyword>
<evidence type="ECO:0000256" key="8">
    <source>
        <dbReference type="ARBA" id="ARBA00022842"/>
    </source>
</evidence>
<dbReference type="GO" id="GO:0000271">
    <property type="term" value="P:polysaccharide biosynthetic process"/>
    <property type="evidence" value="ECO:0007669"/>
    <property type="project" value="UniProtKB-ARBA"/>
</dbReference>
<evidence type="ECO:0000256" key="5">
    <source>
        <dbReference type="ARBA" id="ARBA00022679"/>
    </source>
</evidence>
<evidence type="ECO:0000256" key="6">
    <source>
        <dbReference type="ARBA" id="ARBA00022695"/>
    </source>
</evidence>
<comment type="similarity">
    <text evidence="2 10">Belongs to the glucose-1-phosphate thymidylyltransferase family.</text>
</comment>
<dbReference type="Gene3D" id="3.90.550.10">
    <property type="entry name" value="Spore Coat Polysaccharide Biosynthesis Protein SpsA, Chain A"/>
    <property type="match status" value="1"/>
</dbReference>
<protein>
    <recommendedName>
        <fullName evidence="4 10">Glucose-1-phosphate thymidylyltransferase</fullName>
        <ecNumber evidence="3 10">2.7.7.24</ecNumber>
    </recommendedName>
</protein>
<evidence type="ECO:0000313" key="12">
    <source>
        <dbReference type="EMBL" id="SDO58942.1"/>
    </source>
</evidence>
<dbReference type="STRING" id="641025.SAMN05421507_10353"/>
<keyword evidence="8 10" id="KW-0460">Magnesium</keyword>
<comment type="catalytic activity">
    <reaction evidence="9 10">
        <text>dTTP + alpha-D-glucose 1-phosphate + H(+) = dTDP-alpha-D-glucose + diphosphate</text>
        <dbReference type="Rhea" id="RHEA:15225"/>
        <dbReference type="ChEBI" id="CHEBI:15378"/>
        <dbReference type="ChEBI" id="CHEBI:33019"/>
        <dbReference type="ChEBI" id="CHEBI:37568"/>
        <dbReference type="ChEBI" id="CHEBI:57477"/>
        <dbReference type="ChEBI" id="CHEBI:58601"/>
        <dbReference type="EC" id="2.7.7.24"/>
    </reaction>
</comment>
<dbReference type="GO" id="GO:0019318">
    <property type="term" value="P:hexose metabolic process"/>
    <property type="evidence" value="ECO:0007669"/>
    <property type="project" value="UniProtKB-ARBA"/>
</dbReference>
<dbReference type="InterPro" id="IPR005835">
    <property type="entry name" value="NTP_transferase_dom"/>
</dbReference>
<dbReference type="CDD" id="cd02538">
    <property type="entry name" value="G1P_TT_short"/>
    <property type="match status" value="1"/>
</dbReference>
<dbReference type="NCBIfam" id="TIGR01207">
    <property type="entry name" value="rmlA"/>
    <property type="match status" value="1"/>
</dbReference>
<evidence type="ECO:0000256" key="4">
    <source>
        <dbReference type="ARBA" id="ARBA00017654"/>
    </source>
</evidence>
<evidence type="ECO:0000256" key="3">
    <source>
        <dbReference type="ARBA" id="ARBA00012461"/>
    </source>
</evidence>
<evidence type="ECO:0000256" key="9">
    <source>
        <dbReference type="ARBA" id="ARBA00049336"/>
    </source>
</evidence>
<dbReference type="Pfam" id="PF00483">
    <property type="entry name" value="NTP_transferase"/>
    <property type="match status" value="1"/>
</dbReference>
<sequence length="317" mass="34660">MPPTAPRSALSNKYRGFPPPLPLTGFVKGIILAGGTGSRLGPMTAAISKQLLPVGDKPMIFYPLSVLMLSGIREVLIISLPRDVPLFRQLLGDGSQFGIHLDYAEQPRPNGLAEAFLIGEEHIGGDSVALVLGDNVFHGPGFQRVLEKHSTAVKGCVLFGYRVSDPHRYGVGELDDTGRLVSLEEKPARPRSDLAVTGLYFYDNDVVDIARQVRPSARGELEITDVNRVYLDRGLAKMVDLGRGFAWLDTGTPEALLEASQYVRTLEQRQDVGIACLEEVALRMGFIDTDACLAAARRYGNSRYGRYITEIVREFGG</sequence>
<dbReference type="InterPro" id="IPR005907">
    <property type="entry name" value="G1P_thy_trans_s"/>
</dbReference>
<accession>A0A1H0KT32</accession>
<dbReference type="EC" id="2.7.7.24" evidence="3 10"/>
<dbReference type="Proteomes" id="UP000199691">
    <property type="component" value="Unassembled WGS sequence"/>
</dbReference>
<dbReference type="SUPFAM" id="SSF53448">
    <property type="entry name" value="Nucleotide-diphospho-sugar transferases"/>
    <property type="match status" value="1"/>
</dbReference>
<dbReference type="PANTHER" id="PTHR43532">
    <property type="entry name" value="GLUCOSE-1-PHOSPHATE THYMIDYLYLTRANSFERASE"/>
    <property type="match status" value="1"/>
</dbReference>
<proteinExistence type="inferred from homology"/>